<proteinExistence type="predicted"/>
<dbReference type="RefSeq" id="WP_345156331.1">
    <property type="nucleotide sequence ID" value="NZ_BAABHC010000001.1"/>
</dbReference>
<feature type="transmembrane region" description="Helical" evidence="1">
    <location>
        <begin position="86"/>
        <end position="108"/>
    </location>
</feature>
<evidence type="ECO:0000256" key="1">
    <source>
        <dbReference type="SAM" id="Phobius"/>
    </source>
</evidence>
<feature type="transmembrane region" description="Helical" evidence="1">
    <location>
        <begin position="58"/>
        <end position="74"/>
    </location>
</feature>
<protein>
    <submittedName>
        <fullName evidence="2">Uncharacterized protein</fullName>
    </submittedName>
</protein>
<name>A0ABP8L7C2_9BACT</name>
<feature type="transmembrane region" description="Helical" evidence="1">
    <location>
        <begin position="31"/>
        <end position="52"/>
    </location>
</feature>
<keyword evidence="1" id="KW-0472">Membrane</keyword>
<sequence length="152" mass="16769">MTRYLLYFLTGFAVATFILFFRGYGGAPHTVYSDAALVGAMTLFGMASWLTLFKVKPGALLALLCLLTMVPWAVRAWQRILVSEVSFIQVILIVHAVMSGLVLLSLIVSLRYVFRRGSWGSGTTAPGFLLKIILALIPLAVVVTWFILMPKL</sequence>
<keyword evidence="3" id="KW-1185">Reference proteome</keyword>
<evidence type="ECO:0000313" key="2">
    <source>
        <dbReference type="EMBL" id="GAA4423609.1"/>
    </source>
</evidence>
<organism evidence="2 3">
    <name type="scientific">Pontibacter saemangeumensis</name>
    <dbReference type="NCBI Taxonomy" id="1084525"/>
    <lineage>
        <taxon>Bacteria</taxon>
        <taxon>Pseudomonadati</taxon>
        <taxon>Bacteroidota</taxon>
        <taxon>Cytophagia</taxon>
        <taxon>Cytophagales</taxon>
        <taxon>Hymenobacteraceae</taxon>
        <taxon>Pontibacter</taxon>
    </lineage>
</organism>
<dbReference type="Proteomes" id="UP001500552">
    <property type="component" value="Unassembled WGS sequence"/>
</dbReference>
<feature type="transmembrane region" description="Helical" evidence="1">
    <location>
        <begin position="128"/>
        <end position="148"/>
    </location>
</feature>
<accession>A0ABP8L7C2</accession>
<keyword evidence="1" id="KW-0812">Transmembrane</keyword>
<reference evidence="3" key="1">
    <citation type="journal article" date="2019" name="Int. J. Syst. Evol. Microbiol.">
        <title>The Global Catalogue of Microorganisms (GCM) 10K type strain sequencing project: providing services to taxonomists for standard genome sequencing and annotation.</title>
        <authorList>
            <consortium name="The Broad Institute Genomics Platform"/>
            <consortium name="The Broad Institute Genome Sequencing Center for Infectious Disease"/>
            <person name="Wu L."/>
            <person name="Ma J."/>
        </authorList>
    </citation>
    <scope>NUCLEOTIDE SEQUENCE [LARGE SCALE GENOMIC DNA]</scope>
    <source>
        <strain evidence="3">JCM 17926</strain>
    </source>
</reference>
<feature type="transmembrane region" description="Helical" evidence="1">
    <location>
        <begin position="6"/>
        <end position="24"/>
    </location>
</feature>
<dbReference type="EMBL" id="BAABHC010000001">
    <property type="protein sequence ID" value="GAA4423609.1"/>
    <property type="molecule type" value="Genomic_DNA"/>
</dbReference>
<evidence type="ECO:0000313" key="3">
    <source>
        <dbReference type="Proteomes" id="UP001500552"/>
    </source>
</evidence>
<keyword evidence="1" id="KW-1133">Transmembrane helix</keyword>
<comment type="caution">
    <text evidence="2">The sequence shown here is derived from an EMBL/GenBank/DDBJ whole genome shotgun (WGS) entry which is preliminary data.</text>
</comment>
<gene>
    <name evidence="2" type="ORF">GCM10023188_02620</name>
</gene>